<dbReference type="InterPro" id="IPR007248">
    <property type="entry name" value="Mpv17_PMP22"/>
</dbReference>
<keyword evidence="5 6" id="KW-0472">Membrane</keyword>
<evidence type="ECO:0000256" key="4">
    <source>
        <dbReference type="ARBA" id="ARBA00022989"/>
    </source>
</evidence>
<dbReference type="AlphaFoldDB" id="A0A8S4ERL0"/>
<dbReference type="Proteomes" id="UP000653454">
    <property type="component" value="Unassembled WGS sequence"/>
</dbReference>
<evidence type="ECO:0000313" key="8">
    <source>
        <dbReference type="Proteomes" id="UP000653454"/>
    </source>
</evidence>
<evidence type="ECO:0000256" key="2">
    <source>
        <dbReference type="ARBA" id="ARBA00006824"/>
    </source>
</evidence>
<comment type="caution">
    <text evidence="7">The sequence shown here is derived from an EMBL/GenBank/DDBJ whole genome shotgun (WGS) entry which is preliminary data.</text>
</comment>
<feature type="transmembrane region" description="Helical" evidence="6">
    <location>
        <begin position="14"/>
        <end position="35"/>
    </location>
</feature>
<proteinExistence type="inferred from homology"/>
<evidence type="ECO:0000256" key="1">
    <source>
        <dbReference type="ARBA" id="ARBA00004141"/>
    </source>
</evidence>
<dbReference type="GO" id="GO:0016020">
    <property type="term" value="C:membrane"/>
    <property type="evidence" value="ECO:0007669"/>
    <property type="project" value="UniProtKB-SubCell"/>
</dbReference>
<evidence type="ECO:0000256" key="5">
    <source>
        <dbReference type="ARBA" id="ARBA00023136"/>
    </source>
</evidence>
<comment type="subcellular location">
    <subcellularLocation>
        <location evidence="1">Membrane</location>
        <topology evidence="1">Multi-pass membrane protein</topology>
    </subcellularLocation>
</comment>
<evidence type="ECO:0000313" key="7">
    <source>
        <dbReference type="EMBL" id="CAG9118729.1"/>
    </source>
</evidence>
<evidence type="ECO:0000256" key="3">
    <source>
        <dbReference type="ARBA" id="ARBA00022692"/>
    </source>
</evidence>
<comment type="similarity">
    <text evidence="2 6">Belongs to the peroxisomal membrane protein PXMP2/4 family.</text>
</comment>
<dbReference type="PANTHER" id="PTHR11266">
    <property type="entry name" value="PEROXISOMAL MEMBRANE PROTEIN 2, PXMP2 MPV17"/>
    <property type="match status" value="1"/>
</dbReference>
<feature type="transmembrane region" description="Helical" evidence="6">
    <location>
        <begin position="47"/>
        <end position="66"/>
    </location>
</feature>
<accession>A0A8S4ERL0</accession>
<gene>
    <name evidence="7" type="ORF">PLXY2_LOCUS6575</name>
</gene>
<feature type="transmembrane region" description="Helical" evidence="6">
    <location>
        <begin position="86"/>
        <end position="107"/>
    </location>
</feature>
<name>A0A8S4ERL0_PLUXY</name>
<sequence>MRITPPALAIQNPLLRGMVSYAVLWPSASIFQGYLQHQSWDIDWPRAARFGIFGAFIMVPMLHGWMSYSNRLFARKDLVTSLKRAVFEQVTVGPVVTANFFFTMSLLEFRPVEAALKEVRDKFWPTYRVGLFFWPIVQTVNFCLISEKNRLMFLSVASFVFTVFMAHVKTMKKDKQL</sequence>
<keyword evidence="4 6" id="KW-1133">Transmembrane helix</keyword>
<evidence type="ECO:0000256" key="6">
    <source>
        <dbReference type="RuleBase" id="RU363053"/>
    </source>
</evidence>
<feature type="transmembrane region" description="Helical" evidence="6">
    <location>
        <begin position="151"/>
        <end position="168"/>
    </location>
</feature>
<reference evidence="7" key="1">
    <citation type="submission" date="2020-11" db="EMBL/GenBank/DDBJ databases">
        <authorList>
            <person name="Whiteford S."/>
        </authorList>
    </citation>
    <scope>NUCLEOTIDE SEQUENCE</scope>
</reference>
<dbReference type="Pfam" id="PF04117">
    <property type="entry name" value="Mpv17_PMP22"/>
    <property type="match status" value="1"/>
</dbReference>
<dbReference type="EMBL" id="CAJHNJ030000021">
    <property type="protein sequence ID" value="CAG9118729.1"/>
    <property type="molecule type" value="Genomic_DNA"/>
</dbReference>
<keyword evidence="8" id="KW-1185">Reference proteome</keyword>
<protein>
    <submittedName>
        <fullName evidence="7">(diamondback moth) hypothetical protein</fullName>
    </submittedName>
</protein>
<dbReference type="PANTHER" id="PTHR11266:SF75">
    <property type="entry name" value="IP10007P-RELATED"/>
    <property type="match status" value="1"/>
</dbReference>
<organism evidence="7 8">
    <name type="scientific">Plutella xylostella</name>
    <name type="common">Diamondback moth</name>
    <name type="synonym">Plutella maculipennis</name>
    <dbReference type="NCBI Taxonomy" id="51655"/>
    <lineage>
        <taxon>Eukaryota</taxon>
        <taxon>Metazoa</taxon>
        <taxon>Ecdysozoa</taxon>
        <taxon>Arthropoda</taxon>
        <taxon>Hexapoda</taxon>
        <taxon>Insecta</taxon>
        <taxon>Pterygota</taxon>
        <taxon>Neoptera</taxon>
        <taxon>Endopterygota</taxon>
        <taxon>Lepidoptera</taxon>
        <taxon>Glossata</taxon>
        <taxon>Ditrysia</taxon>
        <taxon>Yponomeutoidea</taxon>
        <taxon>Plutellidae</taxon>
        <taxon>Plutella</taxon>
    </lineage>
</organism>
<dbReference type="GO" id="GO:0005739">
    <property type="term" value="C:mitochondrion"/>
    <property type="evidence" value="ECO:0007669"/>
    <property type="project" value="TreeGrafter"/>
</dbReference>
<feature type="transmembrane region" description="Helical" evidence="6">
    <location>
        <begin position="127"/>
        <end position="145"/>
    </location>
</feature>
<keyword evidence="3 6" id="KW-0812">Transmembrane</keyword>